<name>A0A6C0K9Z5_9ZZZZ</name>
<dbReference type="AlphaFoldDB" id="A0A6C0K9Z5"/>
<dbReference type="InterPro" id="IPR014897">
    <property type="entry name" value="PBCV_basic_adap"/>
</dbReference>
<dbReference type="EMBL" id="MN740823">
    <property type="protein sequence ID" value="QHU13640.1"/>
    <property type="molecule type" value="Genomic_DNA"/>
</dbReference>
<evidence type="ECO:0000313" key="2">
    <source>
        <dbReference type="EMBL" id="QHU13640.1"/>
    </source>
</evidence>
<sequence length="75" mass="8077">MAVGGALELLSNQYQQSTSGGQIAGSVKVYTGPKQGKFIINKHGKKVYIDRKTLNNDVPYLKKKAAKAKKAKKAA</sequence>
<dbReference type="Pfam" id="PF08789">
    <property type="entry name" value="PBCV_basic_adap"/>
    <property type="match status" value="1"/>
</dbReference>
<accession>A0A6C0K9Z5</accession>
<evidence type="ECO:0000259" key="1">
    <source>
        <dbReference type="Pfam" id="PF08789"/>
    </source>
</evidence>
<reference evidence="2" key="1">
    <citation type="journal article" date="2020" name="Nature">
        <title>Giant virus diversity and host interactions through global metagenomics.</title>
        <authorList>
            <person name="Schulz F."/>
            <person name="Roux S."/>
            <person name="Paez-Espino D."/>
            <person name="Jungbluth S."/>
            <person name="Walsh D.A."/>
            <person name="Denef V.J."/>
            <person name="McMahon K.D."/>
            <person name="Konstantinidis K.T."/>
            <person name="Eloe-Fadrosh E.A."/>
            <person name="Kyrpides N.C."/>
            <person name="Woyke T."/>
        </authorList>
    </citation>
    <scope>NUCLEOTIDE SEQUENCE</scope>
    <source>
        <strain evidence="2">GVMAG-S-1101178-73</strain>
    </source>
</reference>
<proteinExistence type="predicted"/>
<protein>
    <recommendedName>
        <fullName evidence="1">PBCV-specific basic adaptor domain-containing protein</fullName>
    </recommendedName>
</protein>
<feature type="domain" description="PBCV-specific basic adaptor" evidence="1">
    <location>
        <begin position="28"/>
        <end position="50"/>
    </location>
</feature>
<organism evidence="2">
    <name type="scientific">viral metagenome</name>
    <dbReference type="NCBI Taxonomy" id="1070528"/>
    <lineage>
        <taxon>unclassified sequences</taxon>
        <taxon>metagenomes</taxon>
        <taxon>organismal metagenomes</taxon>
    </lineage>
</organism>